<dbReference type="RefSeq" id="WP_002326660.1">
    <property type="nucleotide sequence ID" value="NZ_JACYYX010000036.1"/>
</dbReference>
<evidence type="ECO:0000313" key="3">
    <source>
        <dbReference type="EMBL" id="RXU85907.1"/>
    </source>
</evidence>
<sequence>MKTNEIVTVYVAFADKEGGKRRPILVVQDRNDRIDFFSITSKYKNKSKKIQQVYFPIKNWKQSGLNKPSWIDVGILRAIPKDNTEIKYTKVGMLTNEDSQKLIDFIKNLQQN</sequence>
<dbReference type="EMBL" id="PJVH01000036">
    <property type="protein sequence ID" value="RXU85907.1"/>
    <property type="molecule type" value="Genomic_DNA"/>
</dbReference>
<gene>
    <name evidence="3" type="ORF">CYQ77_10360</name>
</gene>
<dbReference type="AlphaFoldDB" id="A0AB37VS39"/>
<dbReference type="InterPro" id="IPR003477">
    <property type="entry name" value="PemK-like"/>
</dbReference>
<dbReference type="InterPro" id="IPR011067">
    <property type="entry name" value="Plasmid_toxin/cell-grow_inhib"/>
</dbReference>
<evidence type="ECO:0000256" key="2">
    <source>
        <dbReference type="ARBA" id="ARBA00022649"/>
    </source>
</evidence>
<dbReference type="Pfam" id="PF02452">
    <property type="entry name" value="PemK_toxin"/>
    <property type="match status" value="1"/>
</dbReference>
<proteinExistence type="inferred from homology"/>
<evidence type="ECO:0000256" key="1">
    <source>
        <dbReference type="ARBA" id="ARBA00007521"/>
    </source>
</evidence>
<accession>A0AB37VS39</accession>
<dbReference type="Proteomes" id="UP000289562">
    <property type="component" value="Unassembled WGS sequence"/>
</dbReference>
<keyword evidence="2" id="KW-1277">Toxin-antitoxin system</keyword>
<comment type="caution">
    <text evidence="3">The sequence shown here is derived from an EMBL/GenBank/DDBJ whole genome shotgun (WGS) entry which is preliminary data.</text>
</comment>
<organism evidence="3 4">
    <name type="scientific">Enterococcus faecium</name>
    <name type="common">Streptococcus faecium</name>
    <dbReference type="NCBI Taxonomy" id="1352"/>
    <lineage>
        <taxon>Bacteria</taxon>
        <taxon>Bacillati</taxon>
        <taxon>Bacillota</taxon>
        <taxon>Bacilli</taxon>
        <taxon>Lactobacillales</taxon>
        <taxon>Enterococcaceae</taxon>
        <taxon>Enterococcus</taxon>
    </lineage>
</organism>
<name>A0AB37VS39_ENTFC</name>
<dbReference type="GO" id="GO:0003677">
    <property type="term" value="F:DNA binding"/>
    <property type="evidence" value="ECO:0007669"/>
    <property type="project" value="InterPro"/>
</dbReference>
<evidence type="ECO:0000313" key="4">
    <source>
        <dbReference type="Proteomes" id="UP000289562"/>
    </source>
</evidence>
<dbReference type="SUPFAM" id="SSF50118">
    <property type="entry name" value="Cell growth inhibitor/plasmid maintenance toxic component"/>
    <property type="match status" value="1"/>
</dbReference>
<protein>
    <submittedName>
        <fullName evidence="3">Toxin-antitoxin system, toxin component, MazF family protein</fullName>
    </submittedName>
</protein>
<dbReference type="Gene3D" id="2.30.30.110">
    <property type="match status" value="1"/>
</dbReference>
<reference evidence="3 4" key="1">
    <citation type="submission" date="2017-12" db="EMBL/GenBank/DDBJ databases">
        <title>A pool of 800 enterococci isolated from chicken carcass rinse samples from New Zealand.</title>
        <authorList>
            <person name="Zhang J."/>
            <person name="Rogers L."/>
            <person name="Midwinter A."/>
            <person name="French N."/>
        </authorList>
    </citation>
    <scope>NUCLEOTIDE SEQUENCE [LARGE SCALE GENOMIC DNA]</scope>
    <source>
        <strain evidence="3 4">EN697</strain>
    </source>
</reference>
<comment type="similarity">
    <text evidence="1">Belongs to the PemK/MazF family.</text>
</comment>